<evidence type="ECO:0000256" key="1">
    <source>
        <dbReference type="SAM" id="MobiDB-lite"/>
    </source>
</evidence>
<reference evidence="2" key="1">
    <citation type="submission" date="2023-08" db="EMBL/GenBank/DDBJ databases">
        <authorList>
            <person name="Audoor S."/>
            <person name="Bilcke G."/>
        </authorList>
    </citation>
    <scope>NUCLEOTIDE SEQUENCE</scope>
</reference>
<dbReference type="GO" id="GO:0019825">
    <property type="term" value="F:oxygen binding"/>
    <property type="evidence" value="ECO:0007669"/>
    <property type="project" value="InterPro"/>
</dbReference>
<evidence type="ECO:0000313" key="2">
    <source>
        <dbReference type="EMBL" id="CAJ1970155.1"/>
    </source>
</evidence>
<keyword evidence="3" id="KW-1185">Reference proteome</keyword>
<dbReference type="InterPro" id="IPR012292">
    <property type="entry name" value="Globin/Proto"/>
</dbReference>
<sequence>MPKPNMNQTSIHFDLSEIGLRENYKLNLLTRLGGKVKFYLKVATFCDKIKAHYELAQYFQDYDLKELHKSLVDILNAAFQELPDLFDPTAHFQERHQKLLDTGMRASGFDTFVFVFESILWDTTVDEALITDAVNLLKPLRKVFSSTVHKIEDSSSSHDSKHNGLSVWDLVEQRKQEKIASRRAKLQRSKSKQLQKKLSSTRAKSLMEESSRSVSTEEMTILSADELCEANETDWESAAYQSWNNMML</sequence>
<dbReference type="AlphaFoldDB" id="A0AAD2GD98"/>
<feature type="region of interest" description="Disordered" evidence="1">
    <location>
        <begin position="181"/>
        <end position="214"/>
    </location>
</feature>
<name>A0AAD2GD98_9STRA</name>
<proteinExistence type="predicted"/>
<dbReference type="EMBL" id="CAKOGP040002469">
    <property type="protein sequence ID" value="CAJ1970155.1"/>
    <property type="molecule type" value="Genomic_DNA"/>
</dbReference>
<organism evidence="2 3">
    <name type="scientific">Cylindrotheca closterium</name>
    <dbReference type="NCBI Taxonomy" id="2856"/>
    <lineage>
        <taxon>Eukaryota</taxon>
        <taxon>Sar</taxon>
        <taxon>Stramenopiles</taxon>
        <taxon>Ochrophyta</taxon>
        <taxon>Bacillariophyta</taxon>
        <taxon>Bacillariophyceae</taxon>
        <taxon>Bacillariophycidae</taxon>
        <taxon>Bacillariales</taxon>
        <taxon>Bacillariaceae</taxon>
        <taxon>Cylindrotheca</taxon>
    </lineage>
</organism>
<comment type="caution">
    <text evidence="2">The sequence shown here is derived from an EMBL/GenBank/DDBJ whole genome shotgun (WGS) entry which is preliminary data.</text>
</comment>
<dbReference type="Proteomes" id="UP001295423">
    <property type="component" value="Unassembled WGS sequence"/>
</dbReference>
<gene>
    <name evidence="2" type="ORF">CYCCA115_LOCUS24178</name>
</gene>
<dbReference type="Gene3D" id="1.10.490.10">
    <property type="entry name" value="Globins"/>
    <property type="match status" value="1"/>
</dbReference>
<protein>
    <submittedName>
        <fullName evidence="2">Uncharacterized protein</fullName>
    </submittedName>
</protein>
<dbReference type="InterPro" id="IPR009050">
    <property type="entry name" value="Globin-like_sf"/>
</dbReference>
<accession>A0AAD2GD98</accession>
<dbReference type="GO" id="GO:0020037">
    <property type="term" value="F:heme binding"/>
    <property type="evidence" value="ECO:0007669"/>
    <property type="project" value="InterPro"/>
</dbReference>
<dbReference type="SUPFAM" id="SSF46458">
    <property type="entry name" value="Globin-like"/>
    <property type="match status" value="1"/>
</dbReference>
<feature type="compositionally biased region" description="Basic residues" evidence="1">
    <location>
        <begin position="181"/>
        <end position="195"/>
    </location>
</feature>
<evidence type="ECO:0000313" key="3">
    <source>
        <dbReference type="Proteomes" id="UP001295423"/>
    </source>
</evidence>